<organism evidence="2 3">
    <name type="scientific">Sellimonas intestinalis</name>
    <dbReference type="NCBI Taxonomy" id="1653434"/>
    <lineage>
        <taxon>Bacteria</taxon>
        <taxon>Bacillati</taxon>
        <taxon>Bacillota</taxon>
        <taxon>Clostridia</taxon>
        <taxon>Lachnospirales</taxon>
        <taxon>Lachnospiraceae</taxon>
        <taxon>Sellimonas</taxon>
    </lineage>
</organism>
<dbReference type="PANTHER" id="PTHR43135:SF3">
    <property type="entry name" value="ALPHA-D-RIBOSE 1-METHYLPHOSPHONATE 5-TRIPHOSPHATE DIPHOSPHATASE"/>
    <property type="match status" value="1"/>
</dbReference>
<evidence type="ECO:0000259" key="1">
    <source>
        <dbReference type="Pfam" id="PF01979"/>
    </source>
</evidence>
<dbReference type="InterPro" id="IPR051781">
    <property type="entry name" value="Metallo-dep_Hydrolase"/>
</dbReference>
<keyword evidence="3" id="KW-1185">Reference proteome</keyword>
<comment type="caution">
    <text evidence="2">The sequence shown here is derived from an EMBL/GenBank/DDBJ whole genome shotgun (WGS) entry which is preliminary data.</text>
</comment>
<keyword evidence="2" id="KW-0378">Hydrolase</keyword>
<dbReference type="Pfam" id="PF01979">
    <property type="entry name" value="Amidohydro_1"/>
    <property type="match status" value="1"/>
</dbReference>
<dbReference type="InterPro" id="IPR006680">
    <property type="entry name" value="Amidohydro-rel"/>
</dbReference>
<dbReference type="GeneID" id="97191663"/>
<dbReference type="Gene3D" id="3.20.20.140">
    <property type="entry name" value="Metal-dependent hydrolases"/>
    <property type="match status" value="1"/>
</dbReference>
<sequence>MRKNNLCIKNGMIHTMNRSSDIVEGDLLIENGKIQKVGENLDCAEDFEVIDARGGIVMPGIIDAHNHIGIFESGIGDAGVDGNEDTDPITPQLRAIDGIYPLDPEFRYSYENGVTCVATGPGSSNPIAGQFVALKTKGRVVDDMILQAPLAMKAAFGENPKNSHGSKGRSPITRMGTAAVIREWLYKAKDYAETKEKKFDMRLEALAPVIKGKLPLKAHAHRADDIMTALRIAEEFDLQITLDHCSEGHLIADVLAHTRQKGVILGPFLGFPHKNEVIHQCVESAAILYDAGVKIAIMTDLPAMHTSNLRICAGMCYRAGLPLEEAMKAITSNAAEILGLEDRIGTIESGKDADIAIFDKNPVEHLTAECMGTVIDGELVYLAKNQKSYI</sequence>
<dbReference type="GO" id="GO:0016810">
    <property type="term" value="F:hydrolase activity, acting on carbon-nitrogen (but not peptide) bonds"/>
    <property type="evidence" value="ECO:0007669"/>
    <property type="project" value="InterPro"/>
</dbReference>
<dbReference type="SUPFAM" id="SSF51338">
    <property type="entry name" value="Composite domain of metallo-dependent hydrolases"/>
    <property type="match status" value="1"/>
</dbReference>
<dbReference type="Proteomes" id="UP000261080">
    <property type="component" value="Unassembled WGS sequence"/>
</dbReference>
<evidence type="ECO:0000313" key="3">
    <source>
        <dbReference type="Proteomes" id="UP000261080"/>
    </source>
</evidence>
<dbReference type="Gene3D" id="2.30.40.10">
    <property type="entry name" value="Urease, subunit C, domain 1"/>
    <property type="match status" value="1"/>
</dbReference>
<evidence type="ECO:0000313" key="2">
    <source>
        <dbReference type="EMBL" id="RGE87896.1"/>
    </source>
</evidence>
<dbReference type="RefSeq" id="WP_053768738.1">
    <property type="nucleotide sequence ID" value="NZ_BAABYU010000001.1"/>
</dbReference>
<accession>A0A3E3K347</accession>
<name>A0A3E3K347_9FIRM</name>
<dbReference type="PANTHER" id="PTHR43135">
    <property type="entry name" value="ALPHA-D-RIBOSE 1-METHYLPHOSPHONATE 5-TRIPHOSPHATE DIPHOSPHATASE"/>
    <property type="match status" value="1"/>
</dbReference>
<dbReference type="OrthoDB" id="9802793at2"/>
<feature type="domain" description="Amidohydrolase-related" evidence="1">
    <location>
        <begin position="251"/>
        <end position="367"/>
    </location>
</feature>
<dbReference type="InterPro" id="IPR032466">
    <property type="entry name" value="Metal_Hydrolase"/>
</dbReference>
<dbReference type="AlphaFoldDB" id="A0A3E3K347"/>
<protein>
    <submittedName>
        <fullName evidence="2">Amidohydrolase</fullName>
    </submittedName>
</protein>
<gene>
    <name evidence="2" type="ORF">DW016_07235</name>
</gene>
<dbReference type="InterPro" id="IPR011059">
    <property type="entry name" value="Metal-dep_hydrolase_composite"/>
</dbReference>
<dbReference type="SUPFAM" id="SSF51556">
    <property type="entry name" value="Metallo-dependent hydrolases"/>
    <property type="match status" value="1"/>
</dbReference>
<reference evidence="2 3" key="1">
    <citation type="submission" date="2018-08" db="EMBL/GenBank/DDBJ databases">
        <title>A genome reference for cultivated species of the human gut microbiota.</title>
        <authorList>
            <person name="Zou Y."/>
            <person name="Xue W."/>
            <person name="Luo G."/>
        </authorList>
    </citation>
    <scope>NUCLEOTIDE SEQUENCE [LARGE SCALE GENOMIC DNA]</scope>
    <source>
        <strain evidence="2 3">AF37-2AT</strain>
    </source>
</reference>
<proteinExistence type="predicted"/>
<dbReference type="CDD" id="cd01309">
    <property type="entry name" value="Met_dep_hydrolase_C"/>
    <property type="match status" value="1"/>
</dbReference>
<dbReference type="EMBL" id="QVLX01000003">
    <property type="protein sequence ID" value="RGE87896.1"/>
    <property type="molecule type" value="Genomic_DNA"/>
</dbReference>